<dbReference type="Proteomes" id="UP001168098">
    <property type="component" value="Unassembled WGS sequence"/>
</dbReference>
<name>A0AA39DAZ7_VITRO</name>
<dbReference type="EMBL" id="JARBHA010000016">
    <property type="protein sequence ID" value="KAJ9678368.1"/>
    <property type="molecule type" value="Genomic_DNA"/>
</dbReference>
<dbReference type="AlphaFoldDB" id="A0AA39DAZ7"/>
<feature type="compositionally biased region" description="Acidic residues" evidence="2">
    <location>
        <begin position="169"/>
        <end position="180"/>
    </location>
</feature>
<reference evidence="3 4" key="1">
    <citation type="journal article" date="2023" name="BMC Biotechnol.">
        <title>Vitis rotundifolia cv Carlos genome sequencing.</title>
        <authorList>
            <person name="Huff M."/>
            <person name="Hulse-Kemp A."/>
            <person name="Scheffler B."/>
            <person name="Youngblood R."/>
            <person name="Simpson S."/>
            <person name="Babiker E."/>
            <person name="Staton M."/>
        </authorList>
    </citation>
    <scope>NUCLEOTIDE SEQUENCE [LARGE SCALE GENOMIC DNA]</scope>
    <source>
        <tissue evidence="3">Leaf</tissue>
    </source>
</reference>
<proteinExistence type="predicted"/>
<sequence>MKKILERTPCFTDPESPPTKMPDFFSPIVIAGVRSLMYQRDILFEWLKMTEGMRAFISHRMSTAEEFHAKLEKAREKKEAARDEVERLRRESKEAEHLRKEREAVEAKCQESEENARLRKEIDELRSGLAAQKELEEEYQKQVDEMYFVGYRCCMKKNDITRDTPSFSSDDEDDALDGSS</sequence>
<gene>
    <name evidence="3" type="ORF">PVL29_020517</name>
</gene>
<feature type="region of interest" description="Disordered" evidence="2">
    <location>
        <begin position="159"/>
        <end position="180"/>
    </location>
</feature>
<keyword evidence="4" id="KW-1185">Reference proteome</keyword>
<feature type="coiled-coil region" evidence="1">
    <location>
        <begin position="64"/>
        <end position="142"/>
    </location>
</feature>
<evidence type="ECO:0000256" key="1">
    <source>
        <dbReference type="SAM" id="Coils"/>
    </source>
</evidence>
<accession>A0AA39DAZ7</accession>
<keyword evidence="1" id="KW-0175">Coiled coil</keyword>
<evidence type="ECO:0000313" key="4">
    <source>
        <dbReference type="Proteomes" id="UP001168098"/>
    </source>
</evidence>
<organism evidence="3 4">
    <name type="scientific">Vitis rotundifolia</name>
    <name type="common">Muscadine grape</name>
    <dbReference type="NCBI Taxonomy" id="103349"/>
    <lineage>
        <taxon>Eukaryota</taxon>
        <taxon>Viridiplantae</taxon>
        <taxon>Streptophyta</taxon>
        <taxon>Embryophyta</taxon>
        <taxon>Tracheophyta</taxon>
        <taxon>Spermatophyta</taxon>
        <taxon>Magnoliopsida</taxon>
        <taxon>eudicotyledons</taxon>
        <taxon>Gunneridae</taxon>
        <taxon>Pentapetalae</taxon>
        <taxon>rosids</taxon>
        <taxon>Vitales</taxon>
        <taxon>Vitaceae</taxon>
        <taxon>Viteae</taxon>
        <taxon>Vitis</taxon>
    </lineage>
</organism>
<evidence type="ECO:0000313" key="3">
    <source>
        <dbReference type="EMBL" id="KAJ9678368.1"/>
    </source>
</evidence>
<evidence type="ECO:0000256" key="2">
    <source>
        <dbReference type="SAM" id="MobiDB-lite"/>
    </source>
</evidence>
<comment type="caution">
    <text evidence="3">The sequence shown here is derived from an EMBL/GenBank/DDBJ whole genome shotgun (WGS) entry which is preliminary data.</text>
</comment>
<protein>
    <submittedName>
        <fullName evidence="3">Uncharacterized protein</fullName>
    </submittedName>
</protein>